<gene>
    <name evidence="1" type="ORF">E0486_18175</name>
</gene>
<dbReference type="AlphaFoldDB" id="A0A4R4DT14"/>
<proteinExistence type="predicted"/>
<sequence length="317" mass="37209">MPKVSDNDLASITDFKDFLYQKIVPLEDLFDYKGEPLEKILPFWRKMKLIPFIPKGKKAQISFANLIWLHLLDLLRQFNVPIENMEKVTEYFFKDAYDASLPEKRLKANLEYYRKKEVAGTLDFDEIQNLRYIEEFLQDEAKLQVLKLDINYLTEMIVNCLDSRMDRGILIFLDGRVGEFDGDEYNSHRDGVIIDPTEPHIYISVIHLLRFFVKDAQLSEVVVPQLLNEDERIVLRELRSKNLQTLTITLKDEDPHKVGGRIVRFDATHGGRLSEAEAQQIKDILGLQNYEGIELTTQNHKDIKFKRTRKRFIKDSD</sequence>
<accession>A0A4R4DT14</accession>
<evidence type="ECO:0000313" key="2">
    <source>
        <dbReference type="Proteomes" id="UP000295164"/>
    </source>
</evidence>
<protein>
    <submittedName>
        <fullName evidence="1">Uncharacterized protein</fullName>
    </submittedName>
</protein>
<organism evidence="1 2">
    <name type="scientific">Flaviaesturariibacter aridisoli</name>
    <dbReference type="NCBI Taxonomy" id="2545761"/>
    <lineage>
        <taxon>Bacteria</taxon>
        <taxon>Pseudomonadati</taxon>
        <taxon>Bacteroidota</taxon>
        <taxon>Chitinophagia</taxon>
        <taxon>Chitinophagales</taxon>
        <taxon>Chitinophagaceae</taxon>
        <taxon>Flaviaestuariibacter</taxon>
    </lineage>
</organism>
<dbReference type="RefSeq" id="WP_131854427.1">
    <property type="nucleotide sequence ID" value="NZ_SKFH01000062.1"/>
</dbReference>
<dbReference type="OrthoDB" id="9836113at2"/>
<name>A0A4R4DT14_9BACT</name>
<dbReference type="EMBL" id="SKFH01000062">
    <property type="protein sequence ID" value="TCZ64584.1"/>
    <property type="molecule type" value="Genomic_DNA"/>
</dbReference>
<dbReference type="Proteomes" id="UP000295164">
    <property type="component" value="Unassembled WGS sequence"/>
</dbReference>
<keyword evidence="2" id="KW-1185">Reference proteome</keyword>
<reference evidence="1 2" key="1">
    <citation type="submission" date="2019-03" db="EMBL/GenBank/DDBJ databases">
        <authorList>
            <person name="Kim M.K.M."/>
        </authorList>
    </citation>
    <scope>NUCLEOTIDE SEQUENCE [LARGE SCALE GENOMIC DNA]</scope>
    <source>
        <strain evidence="1 2">17J68-15</strain>
    </source>
</reference>
<comment type="caution">
    <text evidence="1">The sequence shown here is derived from an EMBL/GenBank/DDBJ whole genome shotgun (WGS) entry which is preliminary data.</text>
</comment>
<evidence type="ECO:0000313" key="1">
    <source>
        <dbReference type="EMBL" id="TCZ64584.1"/>
    </source>
</evidence>